<protein>
    <recommendedName>
        <fullName evidence="3">RING-type domain-containing protein</fullName>
    </recommendedName>
</protein>
<name>A0ABR2J5T3_9PEZI</name>
<dbReference type="InterPro" id="IPR001841">
    <property type="entry name" value="Znf_RING"/>
</dbReference>
<keyword evidence="5" id="KW-1185">Reference proteome</keyword>
<proteinExistence type="predicted"/>
<keyword evidence="1" id="KW-0863">Zinc-finger</keyword>
<feature type="signal peptide" evidence="2">
    <location>
        <begin position="1"/>
        <end position="17"/>
    </location>
</feature>
<dbReference type="EMBL" id="JAPCWZ010000003">
    <property type="protein sequence ID" value="KAK8873029.1"/>
    <property type="molecule type" value="Genomic_DNA"/>
</dbReference>
<keyword evidence="1" id="KW-0862">Zinc</keyword>
<dbReference type="Gene3D" id="3.30.40.10">
    <property type="entry name" value="Zinc/RING finger domain, C3HC4 (zinc finger)"/>
    <property type="match status" value="1"/>
</dbReference>
<dbReference type="SUPFAM" id="SSF57850">
    <property type="entry name" value="RING/U-box"/>
    <property type="match status" value="1"/>
</dbReference>
<feature type="domain" description="RING-type" evidence="3">
    <location>
        <begin position="30"/>
        <end position="76"/>
    </location>
</feature>
<accession>A0ABR2J5T3</accession>
<sequence>MAVHSFVLIFVWNTIKSFFSLQIEEIQMKCALCPNQLRWETYGLVVLPCQHNFHIECLAQLCEQPPVMQMGCPVCTARNLAGARGSIEAFLAAGLLKNPRVLPVINSAPAAMEPYRKWEIGQWQLGSHQQLHVEKDLNAFCKELGDIFDYALNDVLEYVYSPRAPHLVALRRTSFEGQVNNHRDDLRKCILQYASRLWVLSEWMSRDWPKQPLWRRIS</sequence>
<evidence type="ECO:0000256" key="2">
    <source>
        <dbReference type="SAM" id="SignalP"/>
    </source>
</evidence>
<reference evidence="4 5" key="1">
    <citation type="journal article" date="2024" name="IMA Fungus">
        <title>Apiospora arundinis, a panoply of carbohydrate-active enzymes and secondary metabolites.</title>
        <authorList>
            <person name="Sorensen T."/>
            <person name="Petersen C."/>
            <person name="Muurmann A.T."/>
            <person name="Christiansen J.V."/>
            <person name="Brundto M.L."/>
            <person name="Overgaard C.K."/>
            <person name="Boysen A.T."/>
            <person name="Wollenberg R.D."/>
            <person name="Larsen T.O."/>
            <person name="Sorensen J.L."/>
            <person name="Nielsen K.L."/>
            <person name="Sondergaard T.E."/>
        </authorList>
    </citation>
    <scope>NUCLEOTIDE SEQUENCE [LARGE SCALE GENOMIC DNA]</scope>
    <source>
        <strain evidence="4 5">AAU 773</strain>
    </source>
</reference>
<evidence type="ECO:0000313" key="5">
    <source>
        <dbReference type="Proteomes" id="UP001390339"/>
    </source>
</evidence>
<dbReference type="InterPro" id="IPR013083">
    <property type="entry name" value="Znf_RING/FYVE/PHD"/>
</dbReference>
<dbReference type="Proteomes" id="UP001390339">
    <property type="component" value="Unassembled WGS sequence"/>
</dbReference>
<keyword evidence="1" id="KW-0479">Metal-binding</keyword>
<evidence type="ECO:0000313" key="4">
    <source>
        <dbReference type="EMBL" id="KAK8873029.1"/>
    </source>
</evidence>
<feature type="chain" id="PRO_5046773397" description="RING-type domain-containing protein" evidence="2">
    <location>
        <begin position="18"/>
        <end position="218"/>
    </location>
</feature>
<comment type="caution">
    <text evidence="4">The sequence shown here is derived from an EMBL/GenBank/DDBJ whole genome shotgun (WGS) entry which is preliminary data.</text>
</comment>
<evidence type="ECO:0000256" key="1">
    <source>
        <dbReference type="PROSITE-ProRule" id="PRU00175"/>
    </source>
</evidence>
<gene>
    <name evidence="4" type="ORF">PGQ11_003543</name>
</gene>
<evidence type="ECO:0000259" key="3">
    <source>
        <dbReference type="PROSITE" id="PS50089"/>
    </source>
</evidence>
<dbReference type="PROSITE" id="PS50089">
    <property type="entry name" value="ZF_RING_2"/>
    <property type="match status" value="1"/>
</dbReference>
<organism evidence="4 5">
    <name type="scientific">Apiospora arundinis</name>
    <dbReference type="NCBI Taxonomy" id="335852"/>
    <lineage>
        <taxon>Eukaryota</taxon>
        <taxon>Fungi</taxon>
        <taxon>Dikarya</taxon>
        <taxon>Ascomycota</taxon>
        <taxon>Pezizomycotina</taxon>
        <taxon>Sordariomycetes</taxon>
        <taxon>Xylariomycetidae</taxon>
        <taxon>Amphisphaeriales</taxon>
        <taxon>Apiosporaceae</taxon>
        <taxon>Apiospora</taxon>
    </lineage>
</organism>
<keyword evidence="2" id="KW-0732">Signal</keyword>
<dbReference type="SMART" id="SM00184">
    <property type="entry name" value="RING"/>
    <property type="match status" value="1"/>
</dbReference>